<comment type="caution">
    <text evidence="2">The sequence shown here is derived from an EMBL/GenBank/DDBJ whole genome shotgun (WGS) entry which is preliminary data.</text>
</comment>
<keyword evidence="1" id="KW-0732">Signal</keyword>
<protein>
    <recommendedName>
        <fullName evidence="4">Secreted protein</fullName>
    </recommendedName>
</protein>
<keyword evidence="3" id="KW-1185">Reference proteome</keyword>
<sequence>MLLSLGASLFVAVNSTDFTSSGCDNSPLDSHTGFYPRRNHGMTSMVRSNKTRRQFNGFVETTNFHIMGRAKPKFTDKSQ</sequence>
<gene>
    <name evidence="2" type="ORF">T07_12588</name>
</gene>
<reference evidence="2 3" key="1">
    <citation type="submission" date="2015-01" db="EMBL/GenBank/DDBJ databases">
        <title>Evolution of Trichinella species and genotypes.</title>
        <authorList>
            <person name="Korhonen P.K."/>
            <person name="Edoardo P."/>
            <person name="Giuseppe L.R."/>
            <person name="Gasser R.B."/>
        </authorList>
    </citation>
    <scope>NUCLEOTIDE SEQUENCE [LARGE SCALE GENOMIC DNA]</scope>
    <source>
        <strain evidence="2">ISS37</strain>
    </source>
</reference>
<evidence type="ECO:0000256" key="1">
    <source>
        <dbReference type="SAM" id="SignalP"/>
    </source>
</evidence>
<accession>A0A0V0RZS9</accession>
<evidence type="ECO:0008006" key="4">
    <source>
        <dbReference type="Google" id="ProtNLM"/>
    </source>
</evidence>
<feature type="chain" id="PRO_5012068304" description="Secreted protein" evidence="1">
    <location>
        <begin position="16"/>
        <end position="79"/>
    </location>
</feature>
<feature type="signal peptide" evidence="1">
    <location>
        <begin position="1"/>
        <end position="15"/>
    </location>
</feature>
<name>A0A0V0RZS9_9BILA</name>
<dbReference type="AlphaFoldDB" id="A0A0V0RZS9"/>
<organism evidence="2 3">
    <name type="scientific">Trichinella nelsoni</name>
    <dbReference type="NCBI Taxonomy" id="6336"/>
    <lineage>
        <taxon>Eukaryota</taxon>
        <taxon>Metazoa</taxon>
        <taxon>Ecdysozoa</taxon>
        <taxon>Nematoda</taxon>
        <taxon>Enoplea</taxon>
        <taxon>Dorylaimia</taxon>
        <taxon>Trichinellida</taxon>
        <taxon>Trichinellidae</taxon>
        <taxon>Trichinella</taxon>
    </lineage>
</organism>
<dbReference type="OrthoDB" id="10448400at2759"/>
<evidence type="ECO:0000313" key="3">
    <source>
        <dbReference type="Proteomes" id="UP000054630"/>
    </source>
</evidence>
<dbReference type="EMBL" id="JYDL01000053">
    <property type="protein sequence ID" value="KRX19945.1"/>
    <property type="molecule type" value="Genomic_DNA"/>
</dbReference>
<evidence type="ECO:0000313" key="2">
    <source>
        <dbReference type="EMBL" id="KRX19945.1"/>
    </source>
</evidence>
<dbReference type="Proteomes" id="UP000054630">
    <property type="component" value="Unassembled WGS sequence"/>
</dbReference>
<proteinExistence type="predicted"/>